<evidence type="ECO:0000256" key="1">
    <source>
        <dbReference type="ARBA" id="ARBA00007818"/>
    </source>
</evidence>
<evidence type="ECO:0000256" key="3">
    <source>
        <dbReference type="ARBA" id="ARBA00022833"/>
    </source>
</evidence>
<dbReference type="InterPro" id="IPR008584">
    <property type="entry name" value="CXXC_Zn-binding_euk"/>
</dbReference>
<dbReference type="SUPFAM" id="SSF141678">
    <property type="entry name" value="MAL13P1.257-like"/>
    <property type="match status" value="1"/>
</dbReference>
<reference evidence="4" key="1">
    <citation type="submission" date="2009-02" db="EMBL/GenBank/DDBJ databases">
        <title>Full length sequence-verified cDNA sequences from Sitka spruce (Picea sitchensis).</title>
        <authorList>
            <person name="Reid K.E."/>
            <person name="Liao N."/>
            <person name="Ralph S."/>
            <person name="Kolosova N."/>
            <person name="Oddy C."/>
            <person name="Moore R."/>
            <person name="Mayo M."/>
            <person name="Wagner S."/>
            <person name="King J."/>
            <person name="Yanchuk A."/>
            <person name="Holt R."/>
            <person name="Jones S."/>
            <person name="Marra M."/>
            <person name="Ritland C.E."/>
            <person name="Ritland K."/>
            <person name="Bohlmann J."/>
        </authorList>
    </citation>
    <scope>NUCLEOTIDE SEQUENCE</scope>
    <source>
        <tissue evidence="4">Buds collected with no treatment. Collection October 2007</tissue>
    </source>
</reference>
<organism evidence="4">
    <name type="scientific">Picea sitchensis</name>
    <name type="common">Sitka spruce</name>
    <name type="synonym">Pinus sitchensis</name>
    <dbReference type="NCBI Taxonomy" id="3332"/>
    <lineage>
        <taxon>Eukaryota</taxon>
        <taxon>Viridiplantae</taxon>
        <taxon>Streptophyta</taxon>
        <taxon>Embryophyta</taxon>
        <taxon>Tracheophyta</taxon>
        <taxon>Spermatophyta</taxon>
        <taxon>Pinopsida</taxon>
        <taxon>Pinidae</taxon>
        <taxon>Conifers I</taxon>
        <taxon>Pinales</taxon>
        <taxon>Pinaceae</taxon>
        <taxon>Picea</taxon>
    </lineage>
</organism>
<evidence type="ECO:0000313" key="4">
    <source>
        <dbReference type="EMBL" id="ACN41212.1"/>
    </source>
</evidence>
<dbReference type="Pfam" id="PF05907">
    <property type="entry name" value="CXXC_Zn-b_euk"/>
    <property type="match status" value="1"/>
</dbReference>
<sequence>MVQLKLEIKAELENLANFQPQGGCDDPDFSYYFKCKFCGRDGTISMIPGRGRPYTIEDSESQEFAPLMLFDCRGFELVEFYFKDGWVAESTSGTKYKEINFLDGDFVEYDEKGECPVGISDLKHRFVVTK</sequence>
<accession>C0PTS2</accession>
<keyword evidence="2" id="KW-0479">Metal-binding</keyword>
<dbReference type="PANTHER" id="PTHR12857">
    <property type="entry name" value="CXXC MOTIF CONTAINING ZINC BINDING PROTEIN"/>
    <property type="match status" value="1"/>
</dbReference>
<proteinExistence type="evidence at transcript level"/>
<comment type="similarity">
    <text evidence="1">Belongs to the UPF0587 family.</text>
</comment>
<keyword evidence="3" id="KW-0862">Zinc</keyword>
<name>C0PTS2_PICSI</name>
<dbReference type="PANTHER" id="PTHR12857:SF0">
    <property type="entry name" value="CXXC MOTIF CONTAINING ZINC BINDING PROTEIN"/>
    <property type="match status" value="1"/>
</dbReference>
<dbReference type="AlphaFoldDB" id="C0PTS2"/>
<evidence type="ECO:0000256" key="2">
    <source>
        <dbReference type="ARBA" id="ARBA00022723"/>
    </source>
</evidence>
<dbReference type="GO" id="GO:0008270">
    <property type="term" value="F:zinc ion binding"/>
    <property type="evidence" value="ECO:0007669"/>
    <property type="project" value="TreeGrafter"/>
</dbReference>
<dbReference type="EMBL" id="BT071766">
    <property type="protein sequence ID" value="ACN41212.1"/>
    <property type="molecule type" value="mRNA"/>
</dbReference>
<protein>
    <submittedName>
        <fullName evidence="4">Uncharacterized protein</fullName>
    </submittedName>
</protein>